<dbReference type="EMBL" id="LR862133">
    <property type="protein sequence ID" value="CAD1838884.1"/>
    <property type="molecule type" value="Genomic_DNA"/>
</dbReference>
<proteinExistence type="inferred from homology"/>
<reference evidence="4" key="1">
    <citation type="submission" date="2020-07" db="EMBL/GenBank/DDBJ databases">
        <authorList>
            <person name="Lin J."/>
        </authorList>
    </citation>
    <scope>NUCLEOTIDE SEQUENCE</scope>
</reference>
<dbReference type="AlphaFoldDB" id="A0A6V7Q6Q1"/>
<sequence>MPVNNVEAFGISVETSLSAIANNPNFTGLVIVRSYSPDHYEGFQRAAAKVRGGAKLRFMDITEPFAYRPDGHRAVQEHRSEKGDDEGTNGEPPPQDCLHWCMPGRSTPGMSFCWRSSEENTREPETDLRFADKFQSL</sequence>
<dbReference type="GO" id="GO:0016740">
    <property type="term" value="F:transferase activity"/>
    <property type="evidence" value="ECO:0007669"/>
    <property type="project" value="InterPro"/>
</dbReference>
<dbReference type="InterPro" id="IPR026057">
    <property type="entry name" value="TBL_C"/>
</dbReference>
<feature type="region of interest" description="Disordered" evidence="2">
    <location>
        <begin position="68"/>
        <end position="137"/>
    </location>
</feature>
<evidence type="ECO:0000259" key="3">
    <source>
        <dbReference type="Pfam" id="PF13839"/>
    </source>
</evidence>
<feature type="compositionally biased region" description="Basic and acidic residues" evidence="2">
    <location>
        <begin position="116"/>
        <end position="137"/>
    </location>
</feature>
<gene>
    <name evidence="4" type="ORF">CB5_LOCUS22095</name>
</gene>
<comment type="similarity">
    <text evidence="1">Belongs to the PC-esterase family. TBL subfamily.</text>
</comment>
<feature type="compositionally biased region" description="Basic and acidic residues" evidence="2">
    <location>
        <begin position="69"/>
        <end position="82"/>
    </location>
</feature>
<accession>A0A6V7Q6Q1</accession>
<dbReference type="Pfam" id="PF13839">
    <property type="entry name" value="PC-Esterase"/>
    <property type="match status" value="1"/>
</dbReference>
<evidence type="ECO:0000256" key="1">
    <source>
        <dbReference type="ARBA" id="ARBA00007727"/>
    </source>
</evidence>
<evidence type="ECO:0000256" key="2">
    <source>
        <dbReference type="SAM" id="MobiDB-lite"/>
    </source>
</evidence>
<protein>
    <recommendedName>
        <fullName evidence="3">Trichome birefringence-like C-terminal domain-containing protein</fullName>
    </recommendedName>
</protein>
<organism evidence="4">
    <name type="scientific">Ananas comosus var. bracteatus</name>
    <name type="common">red pineapple</name>
    <dbReference type="NCBI Taxonomy" id="296719"/>
    <lineage>
        <taxon>Eukaryota</taxon>
        <taxon>Viridiplantae</taxon>
        <taxon>Streptophyta</taxon>
        <taxon>Embryophyta</taxon>
        <taxon>Tracheophyta</taxon>
        <taxon>Spermatophyta</taxon>
        <taxon>Magnoliopsida</taxon>
        <taxon>Liliopsida</taxon>
        <taxon>Poales</taxon>
        <taxon>Bromeliaceae</taxon>
        <taxon>Bromelioideae</taxon>
        <taxon>Ananas</taxon>
    </lineage>
</organism>
<feature type="domain" description="Trichome birefringence-like C-terminal" evidence="3">
    <location>
        <begin position="51"/>
        <end position="104"/>
    </location>
</feature>
<name>A0A6V7Q6Q1_ANACO</name>
<evidence type="ECO:0000313" key="4">
    <source>
        <dbReference type="EMBL" id="CAD1838884.1"/>
    </source>
</evidence>